<comment type="caution">
    <text evidence="1">The sequence shown here is derived from an EMBL/GenBank/DDBJ whole genome shotgun (WGS) entry which is preliminary data.</text>
</comment>
<dbReference type="EMBL" id="JACIDX010000029">
    <property type="protein sequence ID" value="MBB3957650.1"/>
    <property type="molecule type" value="Genomic_DNA"/>
</dbReference>
<dbReference type="AlphaFoldDB" id="A0A7W6CPP5"/>
<dbReference type="Proteomes" id="UP000548867">
    <property type="component" value="Unassembled WGS sequence"/>
</dbReference>
<name>A0A7W6CPP5_9SPHN</name>
<reference evidence="1 2" key="1">
    <citation type="submission" date="2020-08" db="EMBL/GenBank/DDBJ databases">
        <title>Genomic Encyclopedia of Type Strains, Phase IV (KMG-IV): sequencing the most valuable type-strain genomes for metagenomic binning, comparative biology and taxonomic classification.</title>
        <authorList>
            <person name="Goeker M."/>
        </authorList>
    </citation>
    <scope>NUCLEOTIDE SEQUENCE [LARGE SCALE GENOMIC DNA]</scope>
    <source>
        <strain evidence="1 2">DSM 27057</strain>
    </source>
</reference>
<evidence type="ECO:0000313" key="2">
    <source>
        <dbReference type="Proteomes" id="UP000548867"/>
    </source>
</evidence>
<sequence>MAGFGALVLAVSGGQTSAQMPAVPACAAPVMPSGDYAQWANPVATKAGNDLAGAPILPIGTAGRVALSSTPQVKYEVRPEKPGGSMSYGGILILNITKSGTYRIALGSAAWLDVIGTDGPLRSTAHGHGPDCTGIRKVVEFSLEPGRYTIQIAANGASDVTVMTLPNP</sequence>
<keyword evidence="2" id="KW-1185">Reference proteome</keyword>
<protein>
    <recommendedName>
        <fullName evidence="3">Homogentisate 1,2-dioxygenase</fullName>
    </recommendedName>
</protein>
<evidence type="ECO:0008006" key="3">
    <source>
        <dbReference type="Google" id="ProtNLM"/>
    </source>
</evidence>
<evidence type="ECO:0000313" key="1">
    <source>
        <dbReference type="EMBL" id="MBB3957650.1"/>
    </source>
</evidence>
<dbReference type="RefSeq" id="WP_221227225.1">
    <property type="nucleotide sequence ID" value="NZ_JACIDX010000029.1"/>
</dbReference>
<proteinExistence type="predicted"/>
<organism evidence="1 2">
    <name type="scientific">Novosphingobium sediminicola</name>
    <dbReference type="NCBI Taxonomy" id="563162"/>
    <lineage>
        <taxon>Bacteria</taxon>
        <taxon>Pseudomonadati</taxon>
        <taxon>Pseudomonadota</taxon>
        <taxon>Alphaproteobacteria</taxon>
        <taxon>Sphingomonadales</taxon>
        <taxon>Sphingomonadaceae</taxon>
        <taxon>Novosphingobium</taxon>
    </lineage>
</organism>
<accession>A0A7W6CPP5</accession>
<gene>
    <name evidence="1" type="ORF">GGR38_004624</name>
</gene>